<dbReference type="CDD" id="cd23763">
    <property type="entry name" value="ASKHA_ATPase_ROK"/>
    <property type="match status" value="1"/>
</dbReference>
<dbReference type="Proteomes" id="UP000231192">
    <property type="component" value="Unassembled WGS sequence"/>
</dbReference>
<evidence type="ECO:0000256" key="1">
    <source>
        <dbReference type="ARBA" id="ARBA00006479"/>
    </source>
</evidence>
<dbReference type="PANTHER" id="PTHR18964:SF149">
    <property type="entry name" value="BIFUNCTIONAL UDP-N-ACETYLGLUCOSAMINE 2-EPIMERASE_N-ACETYLMANNOSAMINE KINASE"/>
    <property type="match status" value="1"/>
</dbReference>
<comment type="similarity">
    <text evidence="1">Belongs to the ROK (NagC/XylR) family.</text>
</comment>
<dbReference type="InterPro" id="IPR043129">
    <property type="entry name" value="ATPase_NBD"/>
</dbReference>
<organism evidence="2 3">
    <name type="scientific">Candidatus Kaiserbacteria bacterium CG10_big_fil_rev_8_21_14_0_10_51_14</name>
    <dbReference type="NCBI Taxonomy" id="1974610"/>
    <lineage>
        <taxon>Bacteria</taxon>
        <taxon>Candidatus Kaiseribacteriota</taxon>
    </lineage>
</organism>
<sequence>MYIVADIGGTNMRVASVAIDSLGEIKKIPTPKDPLEGIRKLVALVRECAQGEKITAFAGGVAADSISDTGVLADARNLRAWEGTNIVRELREDLKAPVQVVNDAALAGLGEYFAGAGRGASVLAYVTVSTGVGGGLIINGNIAAAGGVADIKVGGIDLENLVSGTAVTKRFGVHPKDLNSLEERNQLADTLAEGLRVIVERWSPGTIVLGGSMIVGINPIPIPRVQESLNKLIAQDRRPPVIKMAELGDNGGLWGGIALLRHLRR</sequence>
<name>A0A2H0UC48_9BACT</name>
<dbReference type="EMBL" id="PFBK01000003">
    <property type="protein sequence ID" value="PIR84003.1"/>
    <property type="molecule type" value="Genomic_DNA"/>
</dbReference>
<accession>A0A2H0UC48</accession>
<evidence type="ECO:0000313" key="3">
    <source>
        <dbReference type="Proteomes" id="UP000231192"/>
    </source>
</evidence>
<reference evidence="3" key="1">
    <citation type="submission" date="2017-09" db="EMBL/GenBank/DDBJ databases">
        <title>Depth-based differentiation of microbial function through sediment-hosted aquifers and enrichment of novel symbionts in the deep terrestrial subsurface.</title>
        <authorList>
            <person name="Probst A.J."/>
            <person name="Ladd B."/>
            <person name="Jarett J.K."/>
            <person name="Geller-Mcgrath D.E."/>
            <person name="Sieber C.M.K."/>
            <person name="Emerson J.B."/>
            <person name="Anantharaman K."/>
            <person name="Thomas B.C."/>
            <person name="Malmstrom R."/>
            <person name="Stieglmeier M."/>
            <person name="Klingl A."/>
            <person name="Woyke T."/>
            <person name="Ryan C.M."/>
            <person name="Banfield J.F."/>
        </authorList>
    </citation>
    <scope>NUCLEOTIDE SEQUENCE [LARGE SCALE GENOMIC DNA]</scope>
</reference>
<dbReference type="InterPro" id="IPR000600">
    <property type="entry name" value="ROK"/>
</dbReference>
<dbReference type="AlphaFoldDB" id="A0A2H0UC48"/>
<gene>
    <name evidence="2" type="ORF">COU18_01180</name>
</gene>
<dbReference type="Pfam" id="PF00480">
    <property type="entry name" value="ROK"/>
    <property type="match status" value="2"/>
</dbReference>
<dbReference type="PANTHER" id="PTHR18964">
    <property type="entry name" value="ROK (REPRESSOR, ORF, KINASE) FAMILY"/>
    <property type="match status" value="1"/>
</dbReference>
<dbReference type="Gene3D" id="3.30.420.40">
    <property type="match status" value="2"/>
</dbReference>
<evidence type="ECO:0000313" key="2">
    <source>
        <dbReference type="EMBL" id="PIR84003.1"/>
    </source>
</evidence>
<comment type="caution">
    <text evidence="2">The sequence shown here is derived from an EMBL/GenBank/DDBJ whole genome shotgun (WGS) entry which is preliminary data.</text>
</comment>
<evidence type="ECO:0008006" key="4">
    <source>
        <dbReference type="Google" id="ProtNLM"/>
    </source>
</evidence>
<dbReference type="SUPFAM" id="SSF53067">
    <property type="entry name" value="Actin-like ATPase domain"/>
    <property type="match status" value="1"/>
</dbReference>
<protein>
    <recommendedName>
        <fullName evidence="4">ROK family protein</fullName>
    </recommendedName>
</protein>
<proteinExistence type="inferred from homology"/>